<organism evidence="1">
    <name type="scientific">Dendroctonus ponderosae</name>
    <name type="common">Mountain pine beetle</name>
    <dbReference type="NCBI Taxonomy" id="77166"/>
    <lineage>
        <taxon>Eukaryota</taxon>
        <taxon>Metazoa</taxon>
        <taxon>Ecdysozoa</taxon>
        <taxon>Arthropoda</taxon>
        <taxon>Hexapoda</taxon>
        <taxon>Insecta</taxon>
        <taxon>Pterygota</taxon>
        <taxon>Neoptera</taxon>
        <taxon>Endopterygota</taxon>
        <taxon>Coleoptera</taxon>
        <taxon>Polyphaga</taxon>
        <taxon>Cucujiformia</taxon>
        <taxon>Curculionidae</taxon>
        <taxon>Scolytinae</taxon>
        <taxon>Dendroctonus</taxon>
    </lineage>
</organism>
<dbReference type="Pfam" id="PF13927">
    <property type="entry name" value="Ig_3"/>
    <property type="match status" value="1"/>
</dbReference>
<dbReference type="OMA" id="GMDTYFK"/>
<dbReference type="InterPro" id="IPR003599">
    <property type="entry name" value="Ig_sub"/>
</dbReference>
<feature type="non-terminal residue" evidence="1">
    <location>
        <position position="1"/>
    </location>
</feature>
<dbReference type="InterPro" id="IPR003591">
    <property type="entry name" value="Leu-rich_rpt_typical-subtyp"/>
</dbReference>
<reference evidence="1" key="1">
    <citation type="journal article" date="2013" name="Genome Biol.">
        <title>Draft genome of the mountain pine beetle, Dendroctonus ponderosae Hopkins, a major forest pest.</title>
        <authorList>
            <person name="Keeling C.I."/>
            <person name="Yuen M.M."/>
            <person name="Liao N.Y."/>
            <person name="Docking T.R."/>
            <person name="Chan S.K."/>
            <person name="Taylor G.A."/>
            <person name="Palmquist D.L."/>
            <person name="Jackman S.D."/>
            <person name="Nguyen A."/>
            <person name="Li M."/>
            <person name="Henderson H."/>
            <person name="Janes J.K."/>
            <person name="Zhao Y."/>
            <person name="Pandoh P."/>
            <person name="Moore R."/>
            <person name="Sperling F.A."/>
            <person name="Huber D.P."/>
            <person name="Birol I."/>
            <person name="Jones S.J."/>
            <person name="Bohlmann J."/>
        </authorList>
    </citation>
    <scope>NUCLEOTIDE SEQUENCE</scope>
</reference>
<dbReference type="InterPro" id="IPR000483">
    <property type="entry name" value="Cys-rich_flank_reg_C"/>
</dbReference>
<dbReference type="OrthoDB" id="10061535at2759"/>
<dbReference type="InterPro" id="IPR003598">
    <property type="entry name" value="Ig_sub2"/>
</dbReference>
<dbReference type="SUPFAM" id="SSF48726">
    <property type="entry name" value="Immunoglobulin"/>
    <property type="match status" value="1"/>
</dbReference>
<dbReference type="Pfam" id="PF00560">
    <property type="entry name" value="LRR_1"/>
    <property type="match status" value="1"/>
</dbReference>
<dbReference type="Gene3D" id="2.60.40.10">
    <property type="entry name" value="Immunoglobulins"/>
    <property type="match status" value="1"/>
</dbReference>
<sequence length="943" mass="108402">MSADTFYVVFTVHLEFTGGGVKAPPGCVFVKISLLRCQDRSGDGLGLPNDVTHLELKNVTEASVNLRFVRHLQWTQSGLSHVKEHLVNPEGLRTIDLSKNAIRDLENYQFDNYTSLVHMNLSFNNITDLPRYVFRNQKLKTLSLSHNHLQALPFQVRMSRMATIQVFAMEHMTELDLSYNYLATFLDHFFKFNKYIEILLLNNNRIAKLTSNALADLTDLRRLDLSNNALGHIAKGLFDSLNKLEYLNLAYNPLTTLASGTFRGLRNLLELDLSGNKFTHLTFGLMHFSQHLLSLTLDDTAIEELHNSELLGVPSLKNLSLRNNKRLREMENYVLADTPVLEVLDISGNALTYLPSSVSNLTSKSPLKMQATRAWKSSERNSVLRFSSPVSSNDRKRPTLLIILMMMVFYCRLRHLNISENPWACDCRMYWFAGWAEAHQNITKSELTCGPDAYPNDMLPTLHHLNCTRPQIVFKTPTQLYRLRADALLECRYSAYPPPSITWITPKREVFHWNPDSGIPDIFKKHPYAHDNYMTPLRIIPPRIQVLDNGTLWIRNVTRSDCGRYYCYASNPVANHTEDVLLHIDPTDWNHIRIVSLIVGTQSASGFLGLTIIVQFLRYILNNFCKRDKVSPRARQIYAMLDNIEQYKSQQLEKLRENYTQQVNRIKDNCAQQMEWIQGSYQAQTKHLKDFRDIGSQHLSTLRGQYCDQKSEVTKTLILFQVRKVRDYSTSQLNWVRENYVFQRNKIRKFSAHKVLQLRETYKYQQQTLNKVLENLPSLYFENCRAGTCGRAESLVFDPADLESVDFYIKTKIEKLSNLDEGDMEDMNQSRLSLYYTPTERSLGSKVLSPTDDVLAGVHINYIENRPEMPILEGPSTSQGAYVNPESPVREIMDDSVSVNMLPDDAEFVQVITTSSSSQNLQILNGDIPKHVENNRVTHETSL</sequence>
<dbReference type="HOGENOM" id="CLU_010563_0_0_1"/>
<dbReference type="AlphaFoldDB" id="N6U051"/>
<dbReference type="Gene3D" id="3.80.10.10">
    <property type="entry name" value="Ribonuclease Inhibitor"/>
    <property type="match status" value="3"/>
</dbReference>
<dbReference type="GO" id="GO:0071944">
    <property type="term" value="C:cell periphery"/>
    <property type="evidence" value="ECO:0007669"/>
    <property type="project" value="UniProtKB-ARBA"/>
</dbReference>
<dbReference type="InterPro" id="IPR032675">
    <property type="entry name" value="LRR_dom_sf"/>
</dbReference>
<dbReference type="EMBL" id="KB741250">
    <property type="protein sequence ID" value="ENN71907.1"/>
    <property type="molecule type" value="Genomic_DNA"/>
</dbReference>
<dbReference type="SMART" id="SM00082">
    <property type="entry name" value="LRRCT"/>
    <property type="match status" value="1"/>
</dbReference>
<name>N6U051_DENPD</name>
<dbReference type="InterPro" id="IPR013783">
    <property type="entry name" value="Ig-like_fold"/>
</dbReference>
<dbReference type="PANTHER" id="PTHR45617:SF169">
    <property type="entry name" value="LRRCT DOMAIN-CONTAINING PROTEIN"/>
    <property type="match status" value="1"/>
</dbReference>
<gene>
    <name evidence="1" type="ORF">YQE_11444</name>
</gene>
<dbReference type="PROSITE" id="PS50835">
    <property type="entry name" value="IG_LIKE"/>
    <property type="match status" value="1"/>
</dbReference>
<proteinExistence type="predicted"/>
<evidence type="ECO:0000313" key="1">
    <source>
        <dbReference type="EMBL" id="ENN71907.1"/>
    </source>
</evidence>
<protein>
    <submittedName>
        <fullName evidence="1">Uncharacterized protein</fullName>
    </submittedName>
</protein>
<dbReference type="CDD" id="cd00096">
    <property type="entry name" value="Ig"/>
    <property type="match status" value="1"/>
</dbReference>
<dbReference type="Pfam" id="PF13855">
    <property type="entry name" value="LRR_8"/>
    <property type="match status" value="2"/>
</dbReference>
<dbReference type="SMART" id="SM00408">
    <property type="entry name" value="IGc2"/>
    <property type="match status" value="1"/>
</dbReference>
<dbReference type="SMART" id="SM00369">
    <property type="entry name" value="LRR_TYP"/>
    <property type="match status" value="10"/>
</dbReference>
<dbReference type="InterPro" id="IPR001611">
    <property type="entry name" value="Leu-rich_rpt"/>
</dbReference>
<dbReference type="InterPro" id="IPR036179">
    <property type="entry name" value="Ig-like_dom_sf"/>
</dbReference>
<dbReference type="InterPro" id="IPR007110">
    <property type="entry name" value="Ig-like_dom"/>
</dbReference>
<dbReference type="PANTHER" id="PTHR45617">
    <property type="entry name" value="LEUCINE RICH REPEAT FAMILY PROTEIN"/>
    <property type="match status" value="1"/>
</dbReference>
<dbReference type="SMART" id="SM00409">
    <property type="entry name" value="IG"/>
    <property type="match status" value="1"/>
</dbReference>
<accession>N6U051</accession>
<dbReference type="PROSITE" id="PS51450">
    <property type="entry name" value="LRR"/>
    <property type="match status" value="3"/>
</dbReference>
<dbReference type="SUPFAM" id="SSF52058">
    <property type="entry name" value="L domain-like"/>
    <property type="match status" value="1"/>
</dbReference>